<dbReference type="RefSeq" id="WP_185133145.1">
    <property type="nucleotide sequence ID" value="NZ_JACJVO010000050.1"/>
</dbReference>
<evidence type="ECO:0000256" key="1">
    <source>
        <dbReference type="SAM" id="Phobius"/>
    </source>
</evidence>
<comment type="caution">
    <text evidence="2">The sequence shown here is derived from an EMBL/GenBank/DDBJ whole genome shotgun (WGS) entry which is preliminary data.</text>
</comment>
<gene>
    <name evidence="2" type="ORF">H7C18_31750</name>
</gene>
<keyword evidence="3" id="KW-1185">Reference proteome</keyword>
<feature type="transmembrane region" description="Helical" evidence="1">
    <location>
        <begin position="5"/>
        <end position="22"/>
    </location>
</feature>
<evidence type="ECO:0008006" key="4">
    <source>
        <dbReference type="Google" id="ProtNLM"/>
    </source>
</evidence>
<name>A0A7X0SV56_9BACL</name>
<protein>
    <recommendedName>
        <fullName evidence="4">DUF4175 domain-containing protein</fullName>
    </recommendedName>
</protein>
<evidence type="ECO:0000313" key="2">
    <source>
        <dbReference type="EMBL" id="MBB6735495.1"/>
    </source>
</evidence>
<keyword evidence="1" id="KW-1133">Transmembrane helix</keyword>
<organism evidence="2 3">
    <name type="scientific">Cohnella zeiphila</name>
    <dbReference type="NCBI Taxonomy" id="2761120"/>
    <lineage>
        <taxon>Bacteria</taxon>
        <taxon>Bacillati</taxon>
        <taxon>Bacillota</taxon>
        <taxon>Bacilli</taxon>
        <taxon>Bacillales</taxon>
        <taxon>Paenibacillaceae</taxon>
        <taxon>Cohnella</taxon>
    </lineage>
</organism>
<keyword evidence="1" id="KW-0812">Transmembrane</keyword>
<proteinExistence type="predicted"/>
<evidence type="ECO:0000313" key="3">
    <source>
        <dbReference type="Proteomes" id="UP000564644"/>
    </source>
</evidence>
<feature type="transmembrane region" description="Helical" evidence="1">
    <location>
        <begin position="28"/>
        <end position="46"/>
    </location>
</feature>
<keyword evidence="1" id="KW-0472">Membrane</keyword>
<accession>A0A7X0SV56</accession>
<dbReference type="EMBL" id="JACJVO010000050">
    <property type="protein sequence ID" value="MBB6735495.1"/>
    <property type="molecule type" value="Genomic_DNA"/>
</dbReference>
<dbReference type="AlphaFoldDB" id="A0A7X0SV56"/>
<sequence>MATSWIVAAIGIVVTLFGWYLTPTAWGYGILGFGLAWIVLGILDMFRAPTRAR</sequence>
<reference evidence="2 3" key="1">
    <citation type="submission" date="2020-08" db="EMBL/GenBank/DDBJ databases">
        <title>Cohnella phylogeny.</title>
        <authorList>
            <person name="Dunlap C."/>
        </authorList>
    </citation>
    <scope>NUCLEOTIDE SEQUENCE [LARGE SCALE GENOMIC DNA]</scope>
    <source>
        <strain evidence="2 3">CBP 2801</strain>
    </source>
</reference>
<dbReference type="Proteomes" id="UP000564644">
    <property type="component" value="Unassembled WGS sequence"/>
</dbReference>